<dbReference type="AlphaFoldDB" id="A0A371BIJ8"/>
<keyword evidence="1" id="KW-0812">Transmembrane</keyword>
<organism evidence="3 4">
    <name type="scientific">Sphingorhabdus pulchriflava</name>
    <dbReference type="NCBI Taxonomy" id="2292257"/>
    <lineage>
        <taxon>Bacteria</taxon>
        <taxon>Pseudomonadati</taxon>
        <taxon>Pseudomonadota</taxon>
        <taxon>Alphaproteobacteria</taxon>
        <taxon>Sphingomonadales</taxon>
        <taxon>Sphingomonadaceae</taxon>
        <taxon>Sphingorhabdus</taxon>
    </lineage>
</organism>
<feature type="transmembrane region" description="Helical" evidence="1">
    <location>
        <begin position="255"/>
        <end position="277"/>
    </location>
</feature>
<gene>
    <name evidence="3" type="ORF">DXH95_08710</name>
</gene>
<feature type="transmembrane region" description="Helical" evidence="1">
    <location>
        <begin position="173"/>
        <end position="191"/>
    </location>
</feature>
<dbReference type="InterPro" id="IPR052710">
    <property type="entry name" value="CAAX_protease"/>
</dbReference>
<dbReference type="GO" id="GO:0004175">
    <property type="term" value="F:endopeptidase activity"/>
    <property type="evidence" value="ECO:0007669"/>
    <property type="project" value="UniProtKB-ARBA"/>
</dbReference>
<evidence type="ECO:0000259" key="2">
    <source>
        <dbReference type="Pfam" id="PF02517"/>
    </source>
</evidence>
<accession>A0A371BIJ8</accession>
<keyword evidence="3" id="KW-0378">Hydrolase</keyword>
<feature type="transmembrane region" description="Helical" evidence="1">
    <location>
        <begin position="101"/>
        <end position="124"/>
    </location>
</feature>
<feature type="domain" description="CAAX prenyl protease 2/Lysostaphin resistance protein A-like" evidence="2">
    <location>
        <begin position="198"/>
        <end position="296"/>
    </location>
</feature>
<feature type="transmembrane region" description="Helical" evidence="1">
    <location>
        <begin position="230"/>
        <end position="249"/>
    </location>
</feature>
<sequence length="358" mass="38943">MFCDGTARDGLRHFTVAAPYNHSLCRSGGDGPDCSGLGLVYSAASALVQSQAECQHVAQLDNVRGDFCFDHHPADFGRSATHSIDLNFLREDTMPDTTKRLLIAIGAVAIWVAITMGVGLIQVAPGTPLDKFASEQIVWGTPMAAAFMLLVAWMMGWRDLGFNNARPLRSWRLIWLPMLLIIGFVGVAILLDRPVPVSVVLIVAINTMVVGFSEELAFRGVLWGAARKAMSFWPAFFLVCFLFGIVHVLNALMTGQFAAAGVQAFNAMLSGAAFLAIRIRTHSIIPVMIVHWLWDLAVFVLAAGRDGPSPVIDPMDQLTGALMIVGPMALYGLFLIRNAKVREGWDDDLVGEQGVQKF</sequence>
<keyword evidence="1" id="KW-1133">Transmembrane helix</keyword>
<feature type="transmembrane region" description="Helical" evidence="1">
    <location>
        <begin position="317"/>
        <end position="336"/>
    </location>
</feature>
<dbReference type="Proteomes" id="UP000263833">
    <property type="component" value="Unassembled WGS sequence"/>
</dbReference>
<evidence type="ECO:0000313" key="3">
    <source>
        <dbReference type="EMBL" id="RDV07410.1"/>
    </source>
</evidence>
<protein>
    <submittedName>
        <fullName evidence="3">CPBP family intramembrane metalloprotease</fullName>
    </submittedName>
</protein>
<dbReference type="PANTHER" id="PTHR36435">
    <property type="entry name" value="SLR1288 PROTEIN"/>
    <property type="match status" value="1"/>
</dbReference>
<dbReference type="GO" id="GO:0080120">
    <property type="term" value="P:CAAX-box protein maturation"/>
    <property type="evidence" value="ECO:0007669"/>
    <property type="project" value="UniProtKB-ARBA"/>
</dbReference>
<dbReference type="OrthoDB" id="193898at2"/>
<feature type="transmembrane region" description="Helical" evidence="1">
    <location>
        <begin position="136"/>
        <end position="153"/>
    </location>
</feature>
<dbReference type="InterPro" id="IPR003675">
    <property type="entry name" value="Rce1/LyrA-like_dom"/>
</dbReference>
<evidence type="ECO:0000256" key="1">
    <source>
        <dbReference type="SAM" id="Phobius"/>
    </source>
</evidence>
<feature type="transmembrane region" description="Helical" evidence="1">
    <location>
        <begin position="197"/>
        <end position="218"/>
    </location>
</feature>
<proteinExistence type="predicted"/>
<keyword evidence="1" id="KW-0472">Membrane</keyword>
<name>A0A371BIJ8_9SPHN</name>
<dbReference type="Pfam" id="PF02517">
    <property type="entry name" value="Rce1-like"/>
    <property type="match status" value="1"/>
</dbReference>
<feature type="transmembrane region" description="Helical" evidence="1">
    <location>
        <begin position="284"/>
        <end position="305"/>
    </location>
</feature>
<reference evidence="4" key="1">
    <citation type="submission" date="2018-08" db="EMBL/GenBank/DDBJ databases">
        <authorList>
            <person name="Kim S.-J."/>
            <person name="Jung G.-Y."/>
        </authorList>
    </citation>
    <scope>NUCLEOTIDE SEQUENCE [LARGE SCALE GENOMIC DNA]</scope>
    <source>
        <strain evidence="4">GY_G</strain>
    </source>
</reference>
<evidence type="ECO:0000313" key="4">
    <source>
        <dbReference type="Proteomes" id="UP000263833"/>
    </source>
</evidence>
<dbReference type="EMBL" id="QRGP01000001">
    <property type="protein sequence ID" value="RDV07410.1"/>
    <property type="molecule type" value="Genomic_DNA"/>
</dbReference>
<keyword evidence="4" id="KW-1185">Reference proteome</keyword>
<keyword evidence="3" id="KW-0645">Protease</keyword>
<dbReference type="GO" id="GO:0006508">
    <property type="term" value="P:proteolysis"/>
    <property type="evidence" value="ECO:0007669"/>
    <property type="project" value="UniProtKB-KW"/>
</dbReference>
<dbReference type="GO" id="GO:0008237">
    <property type="term" value="F:metallopeptidase activity"/>
    <property type="evidence" value="ECO:0007669"/>
    <property type="project" value="UniProtKB-KW"/>
</dbReference>
<comment type="caution">
    <text evidence="3">The sequence shown here is derived from an EMBL/GenBank/DDBJ whole genome shotgun (WGS) entry which is preliminary data.</text>
</comment>
<keyword evidence="3" id="KW-0482">Metalloprotease</keyword>
<dbReference type="PANTHER" id="PTHR36435:SF1">
    <property type="entry name" value="CAAX AMINO TERMINAL PROTEASE FAMILY PROTEIN"/>
    <property type="match status" value="1"/>
</dbReference>